<sequence length="337" mass="38731">MLTQRQKEVLQLIIELYSRFEEPIGSKTLLKESYLTVSPATIRNDMVALEQEGFLNKAHSSSGRIPSNEGYRYYVQGLMYTQDAPTFKHEDLLAVERLMAEDYYDPSQLGQLVLEMLVEHSGYSGFILRQNNERHYFEELKLVPIAGNRVIAMLVVDSGRLDHQIIDLPMALSLEEIDKVNQLINEELKGSLLEEAYQRLKLSIPLQIQRLIGYQIDVSDLVEQTLRQLKTHQYKVIGKLNLFDLMETQLSVSTMKHLFQLIDGSKELYDLIEQGKNGVNVLFGFEFAPQTLANISIVYVKFNYGHQRICIGLVGPSTMHYDRVISIMQQMTAKFMN</sequence>
<dbReference type="Gene3D" id="3.30.390.60">
    <property type="entry name" value="Heat-inducible transcription repressor hrca homolog, domain 3"/>
    <property type="match status" value="1"/>
</dbReference>
<accession>A0A1H8Z4P2</accession>
<comment type="similarity">
    <text evidence="5">Belongs to the HrcA family.</text>
</comment>
<dbReference type="InterPro" id="IPR036388">
    <property type="entry name" value="WH-like_DNA-bd_sf"/>
</dbReference>
<evidence type="ECO:0000256" key="4">
    <source>
        <dbReference type="ARBA" id="ARBA00023163"/>
    </source>
</evidence>
<reference evidence="8 9" key="1">
    <citation type="submission" date="2016-10" db="EMBL/GenBank/DDBJ databases">
        <authorList>
            <person name="de Groot N.N."/>
        </authorList>
    </citation>
    <scope>NUCLEOTIDE SEQUENCE [LARGE SCALE GENOMIC DNA]</scope>
    <source>
        <strain evidence="8 9">DSM 15695</strain>
    </source>
</reference>
<dbReference type="STRING" id="89093.SAMN04488558_101148"/>
<dbReference type="NCBIfam" id="TIGR00331">
    <property type="entry name" value="hrcA"/>
    <property type="match status" value="1"/>
</dbReference>
<evidence type="ECO:0000256" key="3">
    <source>
        <dbReference type="ARBA" id="ARBA00023016"/>
    </source>
</evidence>
<organism evidence="8 9">
    <name type="scientific">Ignavigranum ruoffiae</name>
    <dbReference type="NCBI Taxonomy" id="89093"/>
    <lineage>
        <taxon>Bacteria</taxon>
        <taxon>Bacillati</taxon>
        <taxon>Bacillota</taxon>
        <taxon>Bacilli</taxon>
        <taxon>Lactobacillales</taxon>
        <taxon>Aerococcaceae</taxon>
        <taxon>Ignavigranum</taxon>
    </lineage>
</organism>
<dbReference type="Proteomes" id="UP000198833">
    <property type="component" value="Unassembled WGS sequence"/>
</dbReference>
<protein>
    <recommendedName>
        <fullName evidence="5">Heat-inducible transcription repressor HrcA</fullName>
    </recommendedName>
</protein>
<dbReference type="InterPro" id="IPR002571">
    <property type="entry name" value="HrcA"/>
</dbReference>
<dbReference type="RefSeq" id="WP_092569768.1">
    <property type="nucleotide sequence ID" value="NZ_FOEN01000001.1"/>
</dbReference>
<proteinExistence type="inferred from homology"/>
<dbReference type="OrthoDB" id="9783139at2"/>
<dbReference type="GO" id="GO:0003677">
    <property type="term" value="F:DNA binding"/>
    <property type="evidence" value="ECO:0007669"/>
    <property type="project" value="InterPro"/>
</dbReference>
<feature type="domain" description="Heat-inducible transcription repressor HrcA C-terminal" evidence="6">
    <location>
        <begin position="113"/>
        <end position="325"/>
    </location>
</feature>
<keyword evidence="4 5" id="KW-0804">Transcription</keyword>
<dbReference type="InterPro" id="IPR023120">
    <property type="entry name" value="WHTH_transcript_rep_HrcA_IDD"/>
</dbReference>
<dbReference type="InterPro" id="IPR005104">
    <property type="entry name" value="WHTH_HrcA_DNA-bd"/>
</dbReference>
<dbReference type="EMBL" id="FOEN01000001">
    <property type="protein sequence ID" value="SEP59322.1"/>
    <property type="molecule type" value="Genomic_DNA"/>
</dbReference>
<evidence type="ECO:0000313" key="8">
    <source>
        <dbReference type="EMBL" id="SEP59322.1"/>
    </source>
</evidence>
<evidence type="ECO:0000256" key="2">
    <source>
        <dbReference type="ARBA" id="ARBA00023015"/>
    </source>
</evidence>
<dbReference type="SUPFAM" id="SSF55781">
    <property type="entry name" value="GAF domain-like"/>
    <property type="match status" value="1"/>
</dbReference>
<evidence type="ECO:0000259" key="6">
    <source>
        <dbReference type="Pfam" id="PF01628"/>
    </source>
</evidence>
<keyword evidence="1 5" id="KW-0678">Repressor</keyword>
<dbReference type="InterPro" id="IPR029016">
    <property type="entry name" value="GAF-like_dom_sf"/>
</dbReference>
<dbReference type="PANTHER" id="PTHR34824:SF1">
    <property type="entry name" value="HEAT-INDUCIBLE TRANSCRIPTION REPRESSOR HRCA"/>
    <property type="match status" value="1"/>
</dbReference>
<evidence type="ECO:0000259" key="7">
    <source>
        <dbReference type="Pfam" id="PF03444"/>
    </source>
</evidence>
<dbReference type="PIRSF" id="PIRSF005485">
    <property type="entry name" value="HrcA"/>
    <property type="match status" value="1"/>
</dbReference>
<dbReference type="Gene3D" id="1.10.10.10">
    <property type="entry name" value="Winged helix-like DNA-binding domain superfamily/Winged helix DNA-binding domain"/>
    <property type="match status" value="1"/>
</dbReference>
<evidence type="ECO:0000256" key="5">
    <source>
        <dbReference type="HAMAP-Rule" id="MF_00081"/>
    </source>
</evidence>
<keyword evidence="2 5" id="KW-0805">Transcription regulation</keyword>
<feature type="domain" description="Winged helix-turn-helix transcription repressor HrcA DNA-binding" evidence="7">
    <location>
        <begin position="1"/>
        <end position="56"/>
    </location>
</feature>
<gene>
    <name evidence="5" type="primary">hrcA</name>
    <name evidence="8" type="ORF">SAMN04488558_101148</name>
</gene>
<comment type="function">
    <text evidence="5">Negative regulator of class I heat shock genes (grpE-dnaK-dnaJ and groELS operons). Prevents heat-shock induction of these operons.</text>
</comment>
<dbReference type="AlphaFoldDB" id="A0A1H8Z4P2"/>
<dbReference type="InterPro" id="IPR021153">
    <property type="entry name" value="HrcA_C"/>
</dbReference>
<dbReference type="InterPro" id="IPR036390">
    <property type="entry name" value="WH_DNA-bd_sf"/>
</dbReference>
<name>A0A1H8Z4P2_9LACT</name>
<keyword evidence="3 5" id="KW-0346">Stress response</keyword>
<dbReference type="Pfam" id="PF03444">
    <property type="entry name" value="WHD_HrcA"/>
    <property type="match status" value="1"/>
</dbReference>
<keyword evidence="9" id="KW-1185">Reference proteome</keyword>
<evidence type="ECO:0000256" key="1">
    <source>
        <dbReference type="ARBA" id="ARBA00022491"/>
    </source>
</evidence>
<dbReference type="Pfam" id="PF01628">
    <property type="entry name" value="HrcA"/>
    <property type="match status" value="1"/>
</dbReference>
<dbReference type="PANTHER" id="PTHR34824">
    <property type="entry name" value="HEAT-INDUCIBLE TRANSCRIPTION REPRESSOR HRCA"/>
    <property type="match status" value="1"/>
</dbReference>
<evidence type="ECO:0000313" key="9">
    <source>
        <dbReference type="Proteomes" id="UP000198833"/>
    </source>
</evidence>
<dbReference type="SUPFAM" id="SSF46785">
    <property type="entry name" value="Winged helix' DNA-binding domain"/>
    <property type="match status" value="1"/>
</dbReference>
<dbReference type="Gene3D" id="3.30.450.40">
    <property type="match status" value="1"/>
</dbReference>
<dbReference type="HAMAP" id="MF_00081">
    <property type="entry name" value="HrcA"/>
    <property type="match status" value="1"/>
</dbReference>
<dbReference type="GO" id="GO:0045892">
    <property type="term" value="P:negative regulation of DNA-templated transcription"/>
    <property type="evidence" value="ECO:0007669"/>
    <property type="project" value="UniProtKB-UniRule"/>
</dbReference>